<proteinExistence type="predicted"/>
<reference evidence="2" key="1">
    <citation type="journal article" date="2020" name="Stud. Mycol.">
        <title>101 Dothideomycetes genomes: a test case for predicting lifestyles and emergence of pathogens.</title>
        <authorList>
            <person name="Haridas S."/>
            <person name="Albert R."/>
            <person name="Binder M."/>
            <person name="Bloem J."/>
            <person name="Labutti K."/>
            <person name="Salamov A."/>
            <person name="Andreopoulos B."/>
            <person name="Baker S."/>
            <person name="Barry K."/>
            <person name="Bills G."/>
            <person name="Bluhm B."/>
            <person name="Cannon C."/>
            <person name="Castanera R."/>
            <person name="Culley D."/>
            <person name="Daum C."/>
            <person name="Ezra D."/>
            <person name="Gonzalez J."/>
            <person name="Henrissat B."/>
            <person name="Kuo A."/>
            <person name="Liang C."/>
            <person name="Lipzen A."/>
            <person name="Lutzoni F."/>
            <person name="Magnuson J."/>
            <person name="Mondo S."/>
            <person name="Nolan M."/>
            <person name="Ohm R."/>
            <person name="Pangilinan J."/>
            <person name="Park H.-J."/>
            <person name="Ramirez L."/>
            <person name="Alfaro M."/>
            <person name="Sun H."/>
            <person name="Tritt A."/>
            <person name="Yoshinaga Y."/>
            <person name="Zwiers L.-H."/>
            <person name="Turgeon B."/>
            <person name="Goodwin S."/>
            <person name="Spatafora J."/>
            <person name="Crous P."/>
            <person name="Grigoriev I."/>
        </authorList>
    </citation>
    <scope>NUCLEOTIDE SEQUENCE</scope>
    <source>
        <strain evidence="2">CBS 122368</strain>
    </source>
</reference>
<dbReference type="InterPro" id="IPR032466">
    <property type="entry name" value="Metal_Hydrolase"/>
</dbReference>
<evidence type="ECO:0000259" key="1">
    <source>
        <dbReference type="Pfam" id="PF01979"/>
    </source>
</evidence>
<dbReference type="SUPFAM" id="SSF51556">
    <property type="entry name" value="Metallo-dependent hydrolases"/>
    <property type="match status" value="1"/>
</dbReference>
<dbReference type="InterPro" id="IPR057744">
    <property type="entry name" value="OTAase-like"/>
</dbReference>
<accession>A0A6A6INC7</accession>
<dbReference type="PANTHER" id="PTHR43135:SF3">
    <property type="entry name" value="ALPHA-D-RIBOSE 1-METHYLPHOSPHONATE 5-TRIPHOSPHATE DIPHOSPHATASE"/>
    <property type="match status" value="1"/>
</dbReference>
<dbReference type="AlphaFoldDB" id="A0A6A6INC7"/>
<dbReference type="PANTHER" id="PTHR43135">
    <property type="entry name" value="ALPHA-D-RIBOSE 1-METHYLPHOSPHONATE 5-TRIPHOSPHATE DIPHOSPHATASE"/>
    <property type="match status" value="1"/>
</dbReference>
<dbReference type="Gene3D" id="3.20.20.140">
    <property type="entry name" value="Metal-dependent hydrolases"/>
    <property type="match status" value="1"/>
</dbReference>
<dbReference type="GeneID" id="54581649"/>
<evidence type="ECO:0000313" key="3">
    <source>
        <dbReference type="Proteomes" id="UP000800094"/>
    </source>
</evidence>
<dbReference type="EMBL" id="ML987192">
    <property type="protein sequence ID" value="KAF2251598.1"/>
    <property type="molecule type" value="Genomic_DNA"/>
</dbReference>
<feature type="domain" description="Amidohydrolase-related" evidence="1">
    <location>
        <begin position="65"/>
        <end position="430"/>
    </location>
</feature>
<name>A0A6A6INC7_9PLEO</name>
<dbReference type="InterPro" id="IPR011059">
    <property type="entry name" value="Metal-dep_hydrolase_composite"/>
</dbReference>
<keyword evidence="2" id="KW-0378">Hydrolase</keyword>
<dbReference type="GO" id="GO:0016810">
    <property type="term" value="F:hydrolase activity, acting on carbon-nitrogen (but not peptide) bonds"/>
    <property type="evidence" value="ECO:0007669"/>
    <property type="project" value="InterPro"/>
</dbReference>
<gene>
    <name evidence="2" type="ORF">BU26DRAFT_516393</name>
</gene>
<dbReference type="OrthoDB" id="194468at2759"/>
<dbReference type="Pfam" id="PF01979">
    <property type="entry name" value="Amidohydro_1"/>
    <property type="match status" value="1"/>
</dbReference>
<dbReference type="SUPFAM" id="SSF51338">
    <property type="entry name" value="Composite domain of metallo-dependent hydrolases"/>
    <property type="match status" value="2"/>
</dbReference>
<dbReference type="Gene3D" id="2.30.40.10">
    <property type="entry name" value="Urease, subunit C, domain 1"/>
    <property type="match status" value="1"/>
</dbReference>
<evidence type="ECO:0000313" key="2">
    <source>
        <dbReference type="EMBL" id="KAF2251598.1"/>
    </source>
</evidence>
<dbReference type="InterPro" id="IPR006680">
    <property type="entry name" value="Amidohydro-rel"/>
</dbReference>
<dbReference type="Proteomes" id="UP000800094">
    <property type="component" value="Unassembled WGS sequence"/>
</dbReference>
<dbReference type="InterPro" id="IPR051781">
    <property type="entry name" value="Metallo-dep_Hydrolase"/>
</dbReference>
<protein>
    <submittedName>
        <fullName evidence="2">Amidohydrolase</fullName>
    </submittedName>
</protein>
<organism evidence="2 3">
    <name type="scientific">Trematosphaeria pertusa</name>
    <dbReference type="NCBI Taxonomy" id="390896"/>
    <lineage>
        <taxon>Eukaryota</taxon>
        <taxon>Fungi</taxon>
        <taxon>Dikarya</taxon>
        <taxon>Ascomycota</taxon>
        <taxon>Pezizomycotina</taxon>
        <taxon>Dothideomycetes</taxon>
        <taxon>Pleosporomycetidae</taxon>
        <taxon>Pleosporales</taxon>
        <taxon>Massarineae</taxon>
        <taxon>Trematosphaeriaceae</taxon>
        <taxon>Trematosphaeria</taxon>
    </lineage>
</organism>
<dbReference type="CDD" id="cd01299">
    <property type="entry name" value="Met_dep_hydrolase_A"/>
    <property type="match status" value="1"/>
</dbReference>
<sequence>MTVTSIAEAKKEYTVIQASLLIPGRGDPLKDGAVVISEDKKIHFVGPGSSIPEEYANCPRHNVPTLLPGLWDCHVHFAGATSFNLSQIPLIHPATAGARLARSAADTLNAGFTSVRDLGGWAPELSLAIEEGTIIGPHIYAAGAAISQTAGHGDLWDLPHGWVRQCCGITEPSHNQNTGVIPFCIADGVDECRRAVRLQLRRGAKVIKIFASGGVTSLGDNPLYQQFSDEELKTIVEEAGRAHRAVAAHVHGKEGIMAALRAGCKTLEHGTYLDDECFALMKEKDVILVPTSTVVHEAQKNADLLSPESRLKVVELGKVAAGMYRSAVKSGVKIALGTDLIVSIPGGGLSHGNNGAELGYAVEAGMTPLQAIEAATATAPETLGPQAPMSGQLKEGYDADLIALDGDPLEDITLVNKPDRITHVWKSGKLFKQPKA</sequence>
<keyword evidence="3" id="KW-1185">Reference proteome</keyword>
<dbReference type="RefSeq" id="XP_033686602.1">
    <property type="nucleotide sequence ID" value="XM_033828319.1"/>
</dbReference>